<feature type="coiled-coil region" evidence="1">
    <location>
        <begin position="1248"/>
        <end position="1304"/>
    </location>
</feature>
<dbReference type="GO" id="GO:0031146">
    <property type="term" value="P:SCF-dependent proteasomal ubiquitin-dependent protein catabolic process"/>
    <property type="evidence" value="ECO:0007669"/>
    <property type="project" value="TreeGrafter"/>
</dbReference>
<name>A0A9W7EWB0_9STRA</name>
<dbReference type="SMART" id="SM00015">
    <property type="entry name" value="IQ"/>
    <property type="match status" value="3"/>
</dbReference>
<feature type="compositionally biased region" description="Basic and acidic residues" evidence="2">
    <location>
        <begin position="1727"/>
        <end position="1740"/>
    </location>
</feature>
<protein>
    <recommendedName>
        <fullName evidence="3">EF-hand domain-containing protein</fullName>
    </recommendedName>
</protein>
<dbReference type="SUPFAM" id="SSF52047">
    <property type="entry name" value="RNI-like"/>
    <property type="match status" value="2"/>
</dbReference>
<reference evidence="5" key="1">
    <citation type="journal article" date="2023" name="Commun. Biol.">
        <title>Genome analysis of Parmales, the sister group of diatoms, reveals the evolutionary specialization of diatoms from phago-mixotrophs to photoautotrophs.</title>
        <authorList>
            <person name="Ban H."/>
            <person name="Sato S."/>
            <person name="Yoshikawa S."/>
            <person name="Yamada K."/>
            <person name="Nakamura Y."/>
            <person name="Ichinomiya M."/>
            <person name="Sato N."/>
            <person name="Blanc-Mathieu R."/>
            <person name="Endo H."/>
            <person name="Kuwata A."/>
            <person name="Ogata H."/>
        </authorList>
    </citation>
    <scope>NUCLEOTIDE SEQUENCE [LARGE SCALE GENOMIC DNA]</scope>
    <source>
        <strain evidence="5">NIES 3699</strain>
    </source>
</reference>
<dbReference type="Gene3D" id="1.10.238.10">
    <property type="entry name" value="EF-hand"/>
    <property type="match status" value="1"/>
</dbReference>
<organism evidence="4 5">
    <name type="scientific">Triparma verrucosa</name>
    <dbReference type="NCBI Taxonomy" id="1606542"/>
    <lineage>
        <taxon>Eukaryota</taxon>
        <taxon>Sar</taxon>
        <taxon>Stramenopiles</taxon>
        <taxon>Ochrophyta</taxon>
        <taxon>Bolidophyceae</taxon>
        <taxon>Parmales</taxon>
        <taxon>Triparmaceae</taxon>
        <taxon>Triparma</taxon>
    </lineage>
</organism>
<dbReference type="PROSITE" id="PS50096">
    <property type="entry name" value="IQ"/>
    <property type="match status" value="2"/>
</dbReference>
<sequence>MSSAPGSPVPASGSPSPTQRRRAVVQVPLADPDAASILSSQSEINLLAALQDDSSKPAGGGKRGGRRMTAAQKRQAKSDAIKRELMELKTEIKQRGKMTIDERAEVIKSTVEKEIEKEHHIPFEPPPVNVKFPELNTSDATFPAYLNTVQYHPTSPAAPYYLYPNHSHAYGNPSPTLDLSHWHLDDINLRDIVENNEEYTTLSIENTIHFYDNRLKMFASSSSKLTSLFLPSLPKISPYGIKSFFETSQCQLMHLDLSGNPQLDDSSLLIPVKFCSATLTTVKVHHCTPLTDMSVGTLASCPNLVTLEASHLPHITDLSVSAIMRKCQGLKHLNISHNKGIIGTCFVGKSGGGLTTANVHSLEHLDISFCKHLVEGTLYFIGAGLIDLETLIINHYTALRPNEVESLAASAAQHLRHLDLSAWDISEKHWEPTNDDEDKKDLEPDDGGGIHPENLVVMSHTLTCLLTLNLKCSKPDSTLTASSIAALFRIETLSDVNLGYNTHVSDAAFNIPSPNVALKHLRIHGCHNVTNQTLKIIGTNFQSLETLDAPDTEMLHTEKLLRPTEIWKLFNNLAYVDFSSSYKIDDDFVLPLVVNNPALETLILGKLDETEMGIVHPSAFTTKTFVHVAQHCKQLKSLSLLHSLNFGNFHSSGIHHPPPGSIPNLQNLNLSGHKHLTTQSLIHMCHTGPHLLSLKVSMCPQIQHSSKISNVLAQSYCYIAVSPPPFSGFEATNDMSSLYYRDAYFARIQLERESVALIMKNYKCWKRNVLWRWWSSAKKIKRAFRAYKFKASCREYVKFTTKLKKKRAKTRARRQEIFMRMFLKIKKSAIDIQRIYRGHDARCVVNLILDEIDASTAIQAAWRGVRCRMEDHIWIKRKKAELSRLEDLIESGVFLPKPSDPFEIDPRIRKDMPILREKVQEEMEKEPPITFNKDPQPRRFDVEPYVELPFDRKLPIYGGIENDAYSMDLEGKKGVHVFGGSLWPPGNLIKAENEMADFFDPTKTHYQNYCAMLESKNDPNYDPYNPMPDHVPHPKCTLCSKRYMSLTCTQCCTSYCVQCSNHVHSKPAKKHHTVVQYHHQYQKPQRDEGIIPHINSAKLASKKMLALTDMAQNDAELKKIEEDKELEREMEAEEEEERLRAKEAAATEQRLHDAANVLQGFAVHCVHRGKMSKYMEALSKAVVTHDLEEQIQTTEIVKIQKIFRGFSVRQYFKSWKCDVTAFPALPGGKEIAAKRVDVDFANRREYERSEQIETVDELKEELQEMTDVESDWCHKEMEKYEGLLDVYKKKAKVLESEEAVLRAETAKLQVRSMAYHKKSMEMKMHGARKTHNTNLIDSIRTSLRWLLGHLRQTVRRNVQSKVQSGWVAKHLRWIDSETKILKRLLKFVKARNEVVKDDIDTHYYKEWLVQAEEKIVKRLVTYDTEQESILERTLFRLGEEKEHGKGDRDNVIEILRILHWHRQFDAERVGSELVRMTCQPQSDESLMHLERSAKCKAKQQRLVEEVLPGLIQSLGHSNGEEDALLAQVVVFKKDEKGLSRHNIKEIQAVLKDPPKARRVFSEEKWMDMFRSQPWLTRQNAEEGRLDDIRKQTRKNLMKRKAILEKQRKEVELEKEGVAEQEKKILALYEQADDPKLDSELEKRNLRTEAENIRQEIDADAQNKLRREEKLKEEEDKLQAEIDALDKDQREAETRLAKQKDAIEAFKNSELKEDEIIIEQIKKEKEQIEKEEEMMRKKEDIQGEEATAGRTSGGPEFLQAKAALAKRRQELEEREERFKEAMERREVYYANATKEAEEELRQRKLKDLQLDIRERKLAVLKAQKELEEQLAEEAKAEKEAEEAREKANWQAKQADEDIQNLGVAGMGADGRKKKGIATTVKQFLRKKAGTRDDPEELQMVSTIKKRMKVKGGQVEAIRHIKFTVGNHETDDFTAKQSKLQSEGMPFFRRIGREIGLHDQIVIWVEKTVDQEEFLTDLELAHTDPENPNYVNLLEEGWERSGHPKMRGESPNDPFFCVWFYKGGENSENLPIGDLNLSYTLGEEEELTREGYEMIDISFVEFGFGDMNLWIRRVERSSVPTFANSAHVAKELHECRKMLSKNPDDTNLQDMEEKLLRKLHAAQVHEDESRENQDNPIKYTMEFLALNPAELEQLITYFSYIDLDRDGFILMEEFCEWLNLPMSDYVSHIFNLTGALDDHKRLDFGEFIKAIATFAMLQGEEVLKLLFAIFDPDGEGFITNEQLLEILSVLNPYARGRTTRTLKEFDLPKTDKVTYTMVKNLHIGYPNMFHPAFHFQDIVRKKIFGLPWWERKLRKYMATKNKLRSAQMTSQQVDKAKEVREERRARKAERKVKRIEMARADKSQFVRALYIAKNVADALMPDIDIGNGKSMNVFTNLEEEEMEKKRKEEEANF</sequence>
<evidence type="ECO:0000256" key="2">
    <source>
        <dbReference type="SAM" id="MobiDB-lite"/>
    </source>
</evidence>
<evidence type="ECO:0000256" key="1">
    <source>
        <dbReference type="SAM" id="Coils"/>
    </source>
</evidence>
<evidence type="ECO:0000259" key="3">
    <source>
        <dbReference type="PROSITE" id="PS50222"/>
    </source>
</evidence>
<evidence type="ECO:0000313" key="4">
    <source>
        <dbReference type="EMBL" id="GMH92600.1"/>
    </source>
</evidence>
<dbReference type="PANTHER" id="PTHR13318">
    <property type="entry name" value="PARTNER OF PAIRED, ISOFORM B-RELATED"/>
    <property type="match status" value="1"/>
</dbReference>
<gene>
    <name evidence="4" type="ORF">TrVE_jg14116</name>
</gene>
<feature type="coiled-coil region" evidence="1">
    <location>
        <begin position="1110"/>
        <end position="1149"/>
    </location>
</feature>
<keyword evidence="5" id="KW-1185">Reference proteome</keyword>
<dbReference type="CDD" id="cd19757">
    <property type="entry name" value="Bbox1"/>
    <property type="match status" value="1"/>
</dbReference>
<feature type="region of interest" description="Disordered" evidence="2">
    <location>
        <begin position="430"/>
        <end position="450"/>
    </location>
</feature>
<feature type="domain" description="EF-hand" evidence="3">
    <location>
        <begin position="2216"/>
        <end position="2251"/>
    </location>
</feature>
<feature type="coiled-coil region" evidence="1">
    <location>
        <begin position="1816"/>
        <end position="1856"/>
    </location>
</feature>
<feature type="region of interest" description="Disordered" evidence="2">
    <location>
        <begin position="1"/>
        <end position="28"/>
    </location>
</feature>
<dbReference type="GO" id="GO:0005509">
    <property type="term" value="F:calcium ion binding"/>
    <property type="evidence" value="ECO:0007669"/>
    <property type="project" value="InterPro"/>
</dbReference>
<dbReference type="SUPFAM" id="SSF47473">
    <property type="entry name" value="EF-hand"/>
    <property type="match status" value="1"/>
</dbReference>
<dbReference type="GO" id="GO:0019005">
    <property type="term" value="C:SCF ubiquitin ligase complex"/>
    <property type="evidence" value="ECO:0007669"/>
    <property type="project" value="TreeGrafter"/>
</dbReference>
<dbReference type="PANTHER" id="PTHR13318:SF257">
    <property type="entry name" value="F-BOX DOMAIN-CONTAINING PROTEIN"/>
    <property type="match status" value="1"/>
</dbReference>
<dbReference type="InterPro" id="IPR011992">
    <property type="entry name" value="EF-hand-dom_pair"/>
</dbReference>
<evidence type="ECO:0000313" key="5">
    <source>
        <dbReference type="Proteomes" id="UP001165160"/>
    </source>
</evidence>
<feature type="domain" description="EF-hand" evidence="3">
    <location>
        <begin position="2147"/>
        <end position="2182"/>
    </location>
</feature>
<dbReference type="SMART" id="SM00054">
    <property type="entry name" value="EFh"/>
    <property type="match status" value="2"/>
</dbReference>
<dbReference type="EMBL" id="BRXX01000130">
    <property type="protein sequence ID" value="GMH92600.1"/>
    <property type="molecule type" value="Genomic_DNA"/>
</dbReference>
<feature type="compositionally biased region" description="Basic and acidic residues" evidence="2">
    <location>
        <begin position="430"/>
        <end position="442"/>
    </location>
</feature>
<dbReference type="SMART" id="SM00367">
    <property type="entry name" value="LRR_CC"/>
    <property type="match status" value="6"/>
</dbReference>
<feature type="region of interest" description="Disordered" evidence="2">
    <location>
        <begin position="1727"/>
        <end position="1755"/>
    </location>
</feature>
<feature type="compositionally biased region" description="Low complexity" evidence="2">
    <location>
        <begin position="1"/>
        <end position="17"/>
    </location>
</feature>
<feature type="region of interest" description="Disordered" evidence="2">
    <location>
        <begin position="49"/>
        <end position="78"/>
    </location>
</feature>
<dbReference type="Proteomes" id="UP001165160">
    <property type="component" value="Unassembled WGS sequence"/>
</dbReference>
<dbReference type="InterPro" id="IPR006553">
    <property type="entry name" value="Leu-rich_rpt_Cys-con_subtyp"/>
</dbReference>
<comment type="caution">
    <text evidence="4">The sequence shown here is derived from an EMBL/GenBank/DDBJ whole genome shotgun (WGS) entry which is preliminary data.</text>
</comment>
<accession>A0A9W7EWB0</accession>
<proteinExistence type="predicted"/>
<dbReference type="Gene3D" id="3.80.10.10">
    <property type="entry name" value="Ribonuclease Inhibitor"/>
    <property type="match status" value="2"/>
</dbReference>
<dbReference type="Gene3D" id="1.20.5.190">
    <property type="match status" value="1"/>
</dbReference>
<dbReference type="Pfam" id="PF00612">
    <property type="entry name" value="IQ"/>
    <property type="match status" value="1"/>
</dbReference>
<keyword evidence="1" id="KW-0175">Coiled coil</keyword>
<dbReference type="InterPro" id="IPR000048">
    <property type="entry name" value="IQ_motif_EF-hand-BS"/>
</dbReference>
<dbReference type="InterPro" id="IPR002048">
    <property type="entry name" value="EF_hand_dom"/>
</dbReference>
<dbReference type="InterPro" id="IPR032675">
    <property type="entry name" value="LRR_dom_sf"/>
</dbReference>
<dbReference type="PROSITE" id="PS50222">
    <property type="entry name" value="EF_HAND_2"/>
    <property type="match status" value="2"/>
</dbReference>